<reference evidence="2 3" key="1">
    <citation type="submission" date="2018-04" db="EMBL/GenBank/DDBJ databases">
        <title>Complete genome sequences of Streptomyces lydicus strain WYEC and characterization of antagonistic properties of biological control agents.</title>
        <authorList>
            <person name="Mariita R.M."/>
            <person name="Sello J.K."/>
        </authorList>
    </citation>
    <scope>NUCLEOTIDE SEQUENCE [LARGE SCALE GENOMIC DNA]</scope>
    <source>
        <strain evidence="2 3">WYEC 108</strain>
    </source>
</reference>
<feature type="transmembrane region" description="Helical" evidence="1">
    <location>
        <begin position="53"/>
        <end position="73"/>
    </location>
</feature>
<evidence type="ECO:0000313" key="3">
    <source>
        <dbReference type="Proteomes" id="UP000275579"/>
    </source>
</evidence>
<keyword evidence="1" id="KW-1133">Transmembrane helix</keyword>
<gene>
    <name evidence="2" type="ORF">DDE74_35225</name>
</gene>
<name>A0A3S9YKE1_9ACTN</name>
<protein>
    <submittedName>
        <fullName evidence="2">Uncharacterized protein</fullName>
    </submittedName>
</protein>
<keyword evidence="1" id="KW-0812">Transmembrane</keyword>
<feature type="transmembrane region" description="Helical" evidence="1">
    <location>
        <begin position="6"/>
        <end position="33"/>
    </location>
</feature>
<sequence length="79" mass="7925">MDINWGTLAGVVGVSLGITVVVVVMFSLGLAAWARAGHGEPAPDTPPGRHQKVATVAAVLCFAACLAVAAYGIDLIVPA</sequence>
<dbReference type="AlphaFoldDB" id="A0A3S9YKE1"/>
<dbReference type="Proteomes" id="UP000275579">
    <property type="component" value="Chromosome"/>
</dbReference>
<keyword evidence="1" id="KW-0472">Membrane</keyword>
<evidence type="ECO:0000256" key="1">
    <source>
        <dbReference type="SAM" id="Phobius"/>
    </source>
</evidence>
<accession>A0A3S9YKE1</accession>
<dbReference type="RefSeq" id="WP_127154212.1">
    <property type="nucleotide sequence ID" value="NZ_CP029042.1"/>
</dbReference>
<proteinExistence type="predicted"/>
<organism evidence="2 3">
    <name type="scientific">Streptomyces lydicus</name>
    <dbReference type="NCBI Taxonomy" id="47763"/>
    <lineage>
        <taxon>Bacteria</taxon>
        <taxon>Bacillati</taxon>
        <taxon>Actinomycetota</taxon>
        <taxon>Actinomycetes</taxon>
        <taxon>Kitasatosporales</taxon>
        <taxon>Streptomycetaceae</taxon>
        <taxon>Streptomyces</taxon>
    </lineage>
</organism>
<dbReference type="EMBL" id="CP029042">
    <property type="protein sequence ID" value="AZS75461.1"/>
    <property type="molecule type" value="Genomic_DNA"/>
</dbReference>
<evidence type="ECO:0000313" key="2">
    <source>
        <dbReference type="EMBL" id="AZS75461.1"/>
    </source>
</evidence>